<dbReference type="RefSeq" id="XP_002669681.1">
    <property type="nucleotide sequence ID" value="XM_002669635.1"/>
</dbReference>
<keyword evidence="2" id="KW-1185">Reference proteome</keyword>
<accession>D2W1W9</accession>
<reference evidence="1 2" key="1">
    <citation type="journal article" date="2010" name="Cell">
        <title>The genome of Naegleria gruberi illuminates early eukaryotic versatility.</title>
        <authorList>
            <person name="Fritz-Laylin L.K."/>
            <person name="Prochnik S.E."/>
            <person name="Ginger M.L."/>
            <person name="Dacks J.B."/>
            <person name="Carpenter M.L."/>
            <person name="Field M.C."/>
            <person name="Kuo A."/>
            <person name="Paredez A."/>
            <person name="Chapman J."/>
            <person name="Pham J."/>
            <person name="Shu S."/>
            <person name="Neupane R."/>
            <person name="Cipriano M."/>
            <person name="Mancuso J."/>
            <person name="Tu H."/>
            <person name="Salamov A."/>
            <person name="Lindquist E."/>
            <person name="Shapiro H."/>
            <person name="Lucas S."/>
            <person name="Grigoriev I.V."/>
            <person name="Cande W.Z."/>
            <person name="Fulton C."/>
            <person name="Rokhsar D.S."/>
            <person name="Dawson S.C."/>
        </authorList>
    </citation>
    <scope>NUCLEOTIDE SEQUENCE [LARGE SCALE GENOMIC DNA]</scope>
    <source>
        <strain evidence="1 2">NEG-M</strain>
    </source>
</reference>
<protein>
    <submittedName>
        <fullName evidence="1">Predicted protein</fullName>
    </submittedName>
</protein>
<dbReference type="InParanoid" id="D2W1W9"/>
<evidence type="ECO:0000313" key="2">
    <source>
        <dbReference type="Proteomes" id="UP000006671"/>
    </source>
</evidence>
<sequence>MINNQQQIKHEELQQAMKNLDSVIQSWNYDMTKREKEFQELKEVSTKYQFGEGEIIKLNIGGKKFNVMKETLSQKIIRIDYDSEEDGEDEEKKYYPPHLFSALVSGMHNLTKDESDYIFIDR</sequence>
<dbReference type="VEuPathDB" id="AmoebaDB:NAEGRDRAFT_75297"/>
<dbReference type="Gene3D" id="3.30.710.10">
    <property type="entry name" value="Potassium Channel Kv1.1, Chain A"/>
    <property type="match status" value="1"/>
</dbReference>
<organism evidence="2">
    <name type="scientific">Naegleria gruberi</name>
    <name type="common">Amoeba</name>
    <dbReference type="NCBI Taxonomy" id="5762"/>
    <lineage>
        <taxon>Eukaryota</taxon>
        <taxon>Discoba</taxon>
        <taxon>Heterolobosea</taxon>
        <taxon>Tetramitia</taxon>
        <taxon>Eutetramitia</taxon>
        <taxon>Vahlkampfiidae</taxon>
        <taxon>Naegleria</taxon>
    </lineage>
</organism>
<name>D2W1W9_NAEGR</name>
<proteinExistence type="predicted"/>
<dbReference type="KEGG" id="ngr:NAEGRDRAFT_75297"/>
<dbReference type="GeneID" id="8856239"/>
<dbReference type="Proteomes" id="UP000006671">
    <property type="component" value="Unassembled WGS sequence"/>
</dbReference>
<dbReference type="AlphaFoldDB" id="D2W1W9"/>
<evidence type="ECO:0000313" key="1">
    <source>
        <dbReference type="EMBL" id="EFC36937.1"/>
    </source>
</evidence>
<dbReference type="InterPro" id="IPR011333">
    <property type="entry name" value="SKP1/BTB/POZ_sf"/>
</dbReference>
<dbReference type="OrthoDB" id="6077599at2759"/>
<gene>
    <name evidence="1" type="ORF">NAEGRDRAFT_75297</name>
</gene>
<dbReference type="EMBL" id="GG738923">
    <property type="protein sequence ID" value="EFC36937.1"/>
    <property type="molecule type" value="Genomic_DNA"/>
</dbReference>